<dbReference type="EMBL" id="DSLG01000002">
    <property type="protein sequence ID" value="HEA86808.1"/>
    <property type="molecule type" value="Genomic_DNA"/>
</dbReference>
<dbReference type="GO" id="GO:0046872">
    <property type="term" value="F:metal ion binding"/>
    <property type="evidence" value="ECO:0007669"/>
    <property type="project" value="UniProtKB-KW"/>
</dbReference>
<reference evidence="5" key="1">
    <citation type="journal article" date="2020" name="mSystems">
        <title>Genome- and Community-Level Interaction Insights into Carbon Utilization and Element Cycling Functions of Hydrothermarchaeota in Hydrothermal Sediment.</title>
        <authorList>
            <person name="Zhou Z."/>
            <person name="Liu Y."/>
            <person name="Xu W."/>
            <person name="Pan J."/>
            <person name="Luo Z.H."/>
            <person name="Li M."/>
        </authorList>
    </citation>
    <scope>NUCLEOTIDE SEQUENCE [LARGE SCALE GENOMIC DNA]</scope>
    <source>
        <strain evidence="5">SpSt-265</strain>
    </source>
</reference>
<dbReference type="SUPFAM" id="SSF54862">
    <property type="entry name" value="4Fe-4S ferredoxins"/>
    <property type="match status" value="1"/>
</dbReference>
<comment type="caution">
    <text evidence="5">The sequence shown here is derived from an EMBL/GenBank/DDBJ whole genome shotgun (WGS) entry which is preliminary data.</text>
</comment>
<keyword evidence="3" id="KW-0411">Iron-sulfur</keyword>
<evidence type="ECO:0000313" key="5">
    <source>
        <dbReference type="EMBL" id="HEA86808.1"/>
    </source>
</evidence>
<accession>A0A7C1SWR0</accession>
<gene>
    <name evidence="5" type="ORF">ENP94_02210</name>
</gene>
<evidence type="ECO:0000256" key="3">
    <source>
        <dbReference type="ARBA" id="ARBA00023014"/>
    </source>
</evidence>
<name>A0A7C1SWR0_UNCW3</name>
<dbReference type="PROSITE" id="PS00198">
    <property type="entry name" value="4FE4S_FER_1"/>
    <property type="match status" value="1"/>
</dbReference>
<dbReference type="InterPro" id="IPR017900">
    <property type="entry name" value="4Fe4S_Fe_S_CS"/>
</dbReference>
<dbReference type="InterPro" id="IPR017896">
    <property type="entry name" value="4Fe4S_Fe-S-bd"/>
</dbReference>
<dbReference type="GO" id="GO:0051536">
    <property type="term" value="F:iron-sulfur cluster binding"/>
    <property type="evidence" value="ECO:0007669"/>
    <property type="project" value="UniProtKB-KW"/>
</dbReference>
<dbReference type="PROSITE" id="PS51379">
    <property type="entry name" value="4FE4S_FER_2"/>
    <property type="match status" value="2"/>
</dbReference>
<dbReference type="Pfam" id="PF12838">
    <property type="entry name" value="Fer4_7"/>
    <property type="match status" value="1"/>
</dbReference>
<keyword evidence="1" id="KW-0479">Metal-binding</keyword>
<protein>
    <submittedName>
        <fullName evidence="5">4Fe-4S ferredoxin</fullName>
    </submittedName>
</protein>
<feature type="domain" description="4Fe-4S ferredoxin-type" evidence="4">
    <location>
        <begin position="31"/>
        <end position="62"/>
    </location>
</feature>
<evidence type="ECO:0000256" key="1">
    <source>
        <dbReference type="ARBA" id="ARBA00022723"/>
    </source>
</evidence>
<proteinExistence type="predicted"/>
<dbReference type="Gene3D" id="3.30.70.20">
    <property type="match status" value="1"/>
</dbReference>
<keyword evidence="2" id="KW-0408">Iron</keyword>
<sequence length="167" mass="18973">MTVEKYRRSGVLTFNDLKRNGLIPSYSRLQKRPVVLIECIENIPCNPCAYACPRGAIKIEGALINKPRVDFEVCNGCGICITKCPGLAIFVIDFNYTKTHVSIAMPYEFIPRPQPDAKVLCLDRNGNKVCYGRVVKLLDSQRFNRCAVVTVAVPKRFWKDVRHIRLI</sequence>
<organism evidence="5">
    <name type="scientific">candidate division WOR-3 bacterium</name>
    <dbReference type="NCBI Taxonomy" id="2052148"/>
    <lineage>
        <taxon>Bacteria</taxon>
        <taxon>Bacteria division WOR-3</taxon>
    </lineage>
</organism>
<evidence type="ECO:0000256" key="2">
    <source>
        <dbReference type="ARBA" id="ARBA00023004"/>
    </source>
</evidence>
<feature type="domain" description="4Fe-4S ferredoxin-type" evidence="4">
    <location>
        <begin position="65"/>
        <end position="94"/>
    </location>
</feature>
<dbReference type="AlphaFoldDB" id="A0A7C1SWR0"/>
<evidence type="ECO:0000259" key="4">
    <source>
        <dbReference type="PROSITE" id="PS51379"/>
    </source>
</evidence>